<dbReference type="InterPro" id="IPR029044">
    <property type="entry name" value="Nucleotide-diphossugar_trans"/>
</dbReference>
<dbReference type="EMBL" id="LT552246">
    <property type="protein sequence ID" value="SAL98565.1"/>
    <property type="molecule type" value="Genomic_DNA"/>
</dbReference>
<dbReference type="Gene3D" id="3.90.550.10">
    <property type="entry name" value="Spore Coat Polysaccharide Biosynthesis Protein SpsA, Chain A"/>
    <property type="match status" value="1"/>
</dbReference>
<dbReference type="Proteomes" id="UP000078561">
    <property type="component" value="Unassembled WGS sequence"/>
</dbReference>
<evidence type="ECO:0000313" key="2">
    <source>
        <dbReference type="Proteomes" id="UP000078561"/>
    </source>
</evidence>
<proteinExistence type="predicted"/>
<sequence>MMFALQADSDYIWILEKDSVPGEGYLERLVRLSSTPAYKHTLLGTLGYDEQDQCIESTGADFVTRPAYRLGGGLWFLHRSWLALDLFRPLVSQDRGRVVSSYLNHIGVTPVVLPLSHPSQSHDATQATPLAACASMPSSPPPTTTTTPSSLVFLVDQAEQFQELMPLICHRRGTALDTPIIHVLSTQLSSLSTLQAMLFEHDPKCQASSTLVLHPLSDWLLTYPQHEQQAWQLAQTLLHQLPLTMARLNATVLIHTLRSTHPLYYSLSQQHPSITTIRLPARDIQHVQWIMDLPMVALENWHAGKIQLVVTTDRNPYGLTRLLRSATKAHYMGDAVDLTVIMDQSSDRVTQRFVNEFNWQVGEKHLHHRIVKMNRMPLFVESWYPQDSDHDYAILLNDDLDLSPLYYLWAKQAVLKYRYSGHEDDGGMVMGVSLYSPRVMDNDPSGRKLFTPSTDKAFLMQTMTNGGTLLFPEHWREFHDYVTARYADIRKKQLQTIDVPLARSAAWTHSWRKYMDELMYLRGYGVLFPPHQHSYSTQYLDLPHHTPAAAKDDEEAIRALFQVRLEHHQAASLPADLSTLPWFDLWGQPVTSNTELVLRGHRFQPQVSACPPPPQLLYDPADLLCPFARIVDVPVDQVSADVLPTRIATLYVTDKPTPL</sequence>
<protein>
    <recommendedName>
        <fullName evidence="3">Glycosyl transferase 64 domain-containing protein</fullName>
    </recommendedName>
</protein>
<dbReference type="InParanoid" id="A0A163J7H6"/>
<dbReference type="PANTHER" id="PTHR33604">
    <property type="entry name" value="OSJNBA0004B13.7 PROTEIN"/>
    <property type="match status" value="1"/>
</dbReference>
<dbReference type="OrthoDB" id="2020070at2759"/>
<dbReference type="STRING" id="4829.A0A163J7H6"/>
<evidence type="ECO:0000313" key="1">
    <source>
        <dbReference type="EMBL" id="SAL98565.1"/>
    </source>
</evidence>
<evidence type="ECO:0008006" key="3">
    <source>
        <dbReference type="Google" id="ProtNLM"/>
    </source>
</evidence>
<accession>A0A163J7H6</accession>
<keyword evidence="2" id="KW-1185">Reference proteome</keyword>
<organism evidence="1">
    <name type="scientific">Absidia glauca</name>
    <name type="common">Pin mould</name>
    <dbReference type="NCBI Taxonomy" id="4829"/>
    <lineage>
        <taxon>Eukaryota</taxon>
        <taxon>Fungi</taxon>
        <taxon>Fungi incertae sedis</taxon>
        <taxon>Mucoromycota</taxon>
        <taxon>Mucoromycotina</taxon>
        <taxon>Mucoromycetes</taxon>
        <taxon>Mucorales</taxon>
        <taxon>Cunninghamellaceae</taxon>
        <taxon>Absidia</taxon>
    </lineage>
</organism>
<gene>
    <name evidence="1" type="primary">ABSGL_04116.1 scaffold 5122</name>
</gene>
<reference evidence="1" key="1">
    <citation type="submission" date="2016-04" db="EMBL/GenBank/DDBJ databases">
        <authorList>
            <person name="Evans L.H."/>
            <person name="Alamgir A."/>
            <person name="Owens N."/>
            <person name="Weber N.D."/>
            <person name="Virtaneva K."/>
            <person name="Barbian K."/>
            <person name="Babar A."/>
            <person name="Rosenke K."/>
        </authorList>
    </citation>
    <scope>NUCLEOTIDE SEQUENCE [LARGE SCALE GENOMIC DNA]</scope>
    <source>
        <strain evidence="1">CBS 101.48</strain>
    </source>
</reference>
<name>A0A163J7H6_ABSGL</name>
<dbReference type="AlphaFoldDB" id="A0A163J7H6"/>
<dbReference type="PANTHER" id="PTHR33604:SF3">
    <property type="entry name" value="OSJNBA0004B13.7 PROTEIN"/>
    <property type="match status" value="1"/>
</dbReference>